<comment type="caution">
    <text evidence="1">The sequence shown here is derived from an EMBL/GenBank/DDBJ whole genome shotgun (WGS) entry which is preliminary data.</text>
</comment>
<dbReference type="EMBL" id="VSSQ01080764">
    <property type="protein sequence ID" value="MPN29875.1"/>
    <property type="molecule type" value="Genomic_DNA"/>
</dbReference>
<dbReference type="InterPro" id="IPR007253">
    <property type="entry name" value="Cell_wall-bd_2"/>
</dbReference>
<organism evidence="1">
    <name type="scientific">bioreactor metagenome</name>
    <dbReference type="NCBI Taxonomy" id="1076179"/>
    <lineage>
        <taxon>unclassified sequences</taxon>
        <taxon>metagenomes</taxon>
        <taxon>ecological metagenomes</taxon>
    </lineage>
</organism>
<evidence type="ECO:0000313" key="1">
    <source>
        <dbReference type="EMBL" id="MPN29875.1"/>
    </source>
</evidence>
<name>A0A645GSZ7_9ZZZZ</name>
<sequence length="166" mass="17072">MKQDGRFLVASGESLADAMAAGSYGLPILLSPAKTLDPKVAAVLDGAAEVTLLGGEKVLDAALPAQIKAGKVTRLAGTTRYETNVEILKHFAGTPEQVVLANGTSLADALTSAPLGLPVLLSTDKALPAAAKTYLEASTVRQVLILGGHLVISTELETTIQSLLKN</sequence>
<dbReference type="Gene3D" id="3.40.50.12090">
    <property type="match status" value="1"/>
</dbReference>
<evidence type="ECO:0008006" key="2">
    <source>
        <dbReference type="Google" id="ProtNLM"/>
    </source>
</evidence>
<dbReference type="AlphaFoldDB" id="A0A645GSZ7"/>
<gene>
    <name evidence="1" type="ORF">SDC9_177328</name>
</gene>
<proteinExistence type="predicted"/>
<dbReference type="Pfam" id="PF04122">
    <property type="entry name" value="CW_binding_2"/>
    <property type="match status" value="1"/>
</dbReference>
<reference evidence="1" key="1">
    <citation type="submission" date="2019-08" db="EMBL/GenBank/DDBJ databases">
        <authorList>
            <person name="Kucharzyk K."/>
            <person name="Murdoch R.W."/>
            <person name="Higgins S."/>
            <person name="Loffler F."/>
        </authorList>
    </citation>
    <scope>NUCLEOTIDE SEQUENCE</scope>
</reference>
<protein>
    <recommendedName>
        <fullName evidence="2">N-acetylmuramoyl-L-alanine amidase</fullName>
    </recommendedName>
</protein>
<accession>A0A645GSZ7</accession>